<proteinExistence type="predicted"/>
<evidence type="ECO:0000313" key="1">
    <source>
        <dbReference type="EMBL" id="ECF6073927.1"/>
    </source>
</evidence>
<evidence type="ECO:0008006" key="2">
    <source>
        <dbReference type="Google" id="ProtNLM"/>
    </source>
</evidence>
<protein>
    <recommendedName>
        <fullName evidence="2">Fimbrial protein</fullName>
    </recommendedName>
</protein>
<dbReference type="Gene3D" id="2.60.40.1090">
    <property type="entry name" value="Fimbrial-type adhesion domain"/>
    <property type="match status" value="1"/>
</dbReference>
<name>A0A5Y2SDD1_SALHO</name>
<sequence>MRIFYALFILFYSVNLYAYCKLDGGDSGFIHEQAQSLKINLNQIAGNFDKNINMKDDVKSTFSCRPGNVYKNDFNMEVVNPIQKYLVDLDGIHKVFVLLSFSVQSSNKTDLPGDNQQSVTKLNVLSYHLNYNIMNAANIGVQGDYKYVTVGDTIKSDVYMKIKPVYCGGVFSCLSPWNNINQYYKQSIELNFSFDKMTCSINDYPNLKIQDTTYADLGSVFLPIISEQPKIDCSSSLGVATSNVKYHFEAVSDYSGNILKNDFETNSDSAGEVGFQMKNDGQLVDFLANKKFDLVSRNRLLNNESYPLNLTFRYIPYGNKVRPGKVQSKMKVVIDYD</sequence>
<dbReference type="GO" id="GO:0007155">
    <property type="term" value="P:cell adhesion"/>
    <property type="evidence" value="ECO:0007669"/>
    <property type="project" value="InterPro"/>
</dbReference>
<comment type="caution">
    <text evidence="1">The sequence shown here is derived from an EMBL/GenBank/DDBJ whole genome shotgun (WGS) entry which is preliminary data.</text>
</comment>
<dbReference type="EMBL" id="AAILSW010000012">
    <property type="protein sequence ID" value="ECF6073927.1"/>
    <property type="molecule type" value="Genomic_DNA"/>
</dbReference>
<reference evidence="1" key="1">
    <citation type="submission" date="2019-07" db="EMBL/GenBank/DDBJ databases">
        <authorList>
            <person name="Ashton P.M."/>
            <person name="Dallman T."/>
            <person name="Nair S."/>
            <person name="De Pinna E."/>
            <person name="Peters T."/>
            <person name="Grant K."/>
        </authorList>
    </citation>
    <scope>NUCLEOTIDE SEQUENCE [LARGE SCALE GENOMIC DNA]</scope>
    <source>
        <strain evidence="1">674345</strain>
    </source>
</reference>
<dbReference type="Proteomes" id="UP000839836">
    <property type="component" value="Unassembled WGS sequence"/>
</dbReference>
<dbReference type="SUPFAM" id="SSF49401">
    <property type="entry name" value="Bacterial adhesins"/>
    <property type="match status" value="1"/>
</dbReference>
<dbReference type="GO" id="GO:0009289">
    <property type="term" value="C:pilus"/>
    <property type="evidence" value="ECO:0007669"/>
    <property type="project" value="InterPro"/>
</dbReference>
<accession>A0A5Y2SDD1</accession>
<organism evidence="1">
    <name type="scientific">Salmonella houtenae</name>
    <dbReference type="NCBI Taxonomy" id="59205"/>
    <lineage>
        <taxon>Bacteria</taxon>
        <taxon>Pseudomonadati</taxon>
        <taxon>Pseudomonadota</taxon>
        <taxon>Gammaproteobacteria</taxon>
        <taxon>Enterobacterales</taxon>
        <taxon>Enterobacteriaceae</taxon>
        <taxon>Salmonella</taxon>
    </lineage>
</organism>
<dbReference type="InterPro" id="IPR036937">
    <property type="entry name" value="Adhesion_dom_fimbrial_sf"/>
</dbReference>
<gene>
    <name evidence="1" type="ORF">FNH47_07655</name>
</gene>
<dbReference type="InterPro" id="IPR008966">
    <property type="entry name" value="Adhesion_dom_sf"/>
</dbReference>
<dbReference type="AlphaFoldDB" id="A0A5Y2SDD1"/>